<reference evidence="7 8" key="1">
    <citation type="journal article" date="2020" name="Mol. Biol. Evol.">
        <title>Interspecific Gene Flow and the Evolution of Specialization in Black and White Rhinoceros.</title>
        <authorList>
            <person name="Moodley Y."/>
            <person name="Westbury M.V."/>
            <person name="Russo I.M."/>
            <person name="Gopalakrishnan S."/>
            <person name="Rakotoarivelo A."/>
            <person name="Olsen R.A."/>
            <person name="Prost S."/>
            <person name="Tunstall T."/>
            <person name="Ryder O.A."/>
            <person name="Dalen L."/>
            <person name="Bruford M.W."/>
        </authorList>
    </citation>
    <scope>NUCLEOTIDE SEQUENCE [LARGE SCALE GENOMIC DNA]</scope>
    <source>
        <strain evidence="7">SBR-YM</strain>
        <tissue evidence="7">Skin</tissue>
    </source>
</reference>
<dbReference type="AlphaFoldDB" id="A0A7J7EYZ3"/>
<evidence type="ECO:0000256" key="4">
    <source>
        <dbReference type="ARBA" id="ARBA00023170"/>
    </source>
</evidence>
<keyword evidence="8" id="KW-1185">Reference proteome</keyword>
<evidence type="ECO:0000256" key="5">
    <source>
        <dbReference type="ARBA" id="ARBA00023224"/>
    </source>
</evidence>
<feature type="region of interest" description="Disordered" evidence="6">
    <location>
        <begin position="1"/>
        <end position="22"/>
    </location>
</feature>
<protein>
    <submittedName>
        <fullName evidence="7">Uncharacterized protein</fullName>
    </submittedName>
</protein>
<keyword evidence="2" id="KW-1003">Cell membrane</keyword>
<feature type="non-terminal residue" evidence="7">
    <location>
        <position position="1"/>
    </location>
</feature>
<evidence type="ECO:0000256" key="3">
    <source>
        <dbReference type="ARBA" id="ARBA00023040"/>
    </source>
</evidence>
<dbReference type="PANTHER" id="PTHR24249">
    <property type="entry name" value="HISTAMINE RECEPTOR-RELATED G-PROTEIN COUPLED RECEPTOR"/>
    <property type="match status" value="1"/>
</dbReference>
<keyword evidence="4" id="KW-0675">Receptor</keyword>
<keyword evidence="2" id="KW-0472">Membrane</keyword>
<keyword evidence="5" id="KW-0807">Transducer</keyword>
<dbReference type="PANTHER" id="PTHR24249:SF78">
    <property type="entry name" value="TRACE AMINE-ASSOCIATED RECEPTOR 7A-RELATED"/>
    <property type="match status" value="1"/>
</dbReference>
<comment type="caution">
    <text evidence="7">The sequence shown here is derived from an EMBL/GenBank/DDBJ whole genome shotgun (WGS) entry which is preliminary data.</text>
</comment>
<proteinExistence type="predicted"/>
<evidence type="ECO:0000256" key="6">
    <source>
        <dbReference type="SAM" id="MobiDB-lite"/>
    </source>
</evidence>
<dbReference type="Proteomes" id="UP000551758">
    <property type="component" value="Unassembled WGS sequence"/>
</dbReference>
<evidence type="ECO:0000313" key="7">
    <source>
        <dbReference type="EMBL" id="KAF5921020.1"/>
    </source>
</evidence>
<keyword evidence="3" id="KW-0297">G-protein coupled receptor</keyword>
<sequence>PWPQTVTASPSNKAENDERGLAPSRGRAALLREPDWILCQNPLLARPPPAAVCRVGLGSGAGCVWKPPGDDFHPPLQAAALSCQLSPASLAGADFLVGVTAMPFSVVRSLESCWYSGRNYCANEAGLEDLIFLIAKQQARNIERMSNETARSSDSYKDRVAKRERKAAKPLGFAASAVLVSWLRYCIDPVVDAFLGFGTPTCM</sequence>
<organism evidence="7 8">
    <name type="scientific">Diceros bicornis minor</name>
    <name type="common">South-central black rhinoceros</name>
    <dbReference type="NCBI Taxonomy" id="77932"/>
    <lineage>
        <taxon>Eukaryota</taxon>
        <taxon>Metazoa</taxon>
        <taxon>Chordata</taxon>
        <taxon>Craniata</taxon>
        <taxon>Vertebrata</taxon>
        <taxon>Euteleostomi</taxon>
        <taxon>Mammalia</taxon>
        <taxon>Eutheria</taxon>
        <taxon>Laurasiatheria</taxon>
        <taxon>Perissodactyla</taxon>
        <taxon>Rhinocerotidae</taxon>
        <taxon>Diceros</taxon>
    </lineage>
</organism>
<evidence type="ECO:0000313" key="8">
    <source>
        <dbReference type="Proteomes" id="UP000551758"/>
    </source>
</evidence>
<dbReference type="EMBL" id="JACDTQ010001773">
    <property type="protein sequence ID" value="KAF5921020.1"/>
    <property type="molecule type" value="Genomic_DNA"/>
</dbReference>
<evidence type="ECO:0000256" key="2">
    <source>
        <dbReference type="ARBA" id="ARBA00022475"/>
    </source>
</evidence>
<dbReference type="GO" id="GO:0001594">
    <property type="term" value="F:trace-amine receptor activity"/>
    <property type="evidence" value="ECO:0007669"/>
    <property type="project" value="TreeGrafter"/>
</dbReference>
<name>A0A7J7EYZ3_DICBM</name>
<accession>A0A7J7EYZ3</accession>
<comment type="subcellular location">
    <subcellularLocation>
        <location evidence="1">Cell membrane</location>
        <topology evidence="1">Multi-pass membrane protein</topology>
    </subcellularLocation>
</comment>
<dbReference type="InterPro" id="IPR050569">
    <property type="entry name" value="TAAR"/>
</dbReference>
<evidence type="ECO:0000256" key="1">
    <source>
        <dbReference type="ARBA" id="ARBA00004651"/>
    </source>
</evidence>
<dbReference type="GO" id="GO:0005886">
    <property type="term" value="C:plasma membrane"/>
    <property type="evidence" value="ECO:0007669"/>
    <property type="project" value="UniProtKB-SubCell"/>
</dbReference>
<gene>
    <name evidence="7" type="ORF">HPG69_019730</name>
</gene>
<feature type="compositionally biased region" description="Polar residues" evidence="6">
    <location>
        <begin position="1"/>
        <end position="13"/>
    </location>
</feature>